<evidence type="ECO:0000313" key="5">
    <source>
        <dbReference type="Proteomes" id="UP000199053"/>
    </source>
</evidence>
<gene>
    <name evidence="4" type="ORF">SAMN05660337_0125</name>
</gene>
<evidence type="ECO:0000313" key="4">
    <source>
        <dbReference type="EMBL" id="SDK33631.1"/>
    </source>
</evidence>
<dbReference type="PANTHER" id="PTHR30483:SF6">
    <property type="entry name" value="PERIPLASMIC BINDING PROTEIN OF ABC TRANSPORTER FOR NATURAL AMINO ACIDS"/>
    <property type="match status" value="1"/>
</dbReference>
<dbReference type="AlphaFoldDB" id="A0A1G9B213"/>
<name>A0A1G9B213_9BACT</name>
<reference evidence="5" key="1">
    <citation type="submission" date="2016-10" db="EMBL/GenBank/DDBJ databases">
        <authorList>
            <person name="Varghese N."/>
            <person name="Submissions S."/>
        </authorList>
    </citation>
    <scope>NUCLEOTIDE SEQUENCE [LARGE SCALE GENOMIC DNA]</scope>
    <source>
        <strain evidence="5">DSM 16995</strain>
    </source>
</reference>
<evidence type="ECO:0000256" key="2">
    <source>
        <dbReference type="ARBA" id="ARBA00022729"/>
    </source>
</evidence>
<dbReference type="Gene3D" id="3.40.50.2300">
    <property type="match status" value="2"/>
</dbReference>
<feature type="domain" description="Leucine-binding protein" evidence="3">
    <location>
        <begin position="44"/>
        <end position="383"/>
    </location>
</feature>
<dbReference type="InterPro" id="IPR028082">
    <property type="entry name" value="Peripla_BP_I"/>
</dbReference>
<evidence type="ECO:0000259" key="3">
    <source>
        <dbReference type="Pfam" id="PF13458"/>
    </source>
</evidence>
<proteinExistence type="inferred from homology"/>
<dbReference type="Proteomes" id="UP000199053">
    <property type="component" value="Unassembled WGS sequence"/>
</dbReference>
<keyword evidence="2" id="KW-0732">Signal</keyword>
<dbReference type="Pfam" id="PF13458">
    <property type="entry name" value="Peripla_BP_6"/>
    <property type="match status" value="1"/>
</dbReference>
<keyword evidence="5" id="KW-1185">Reference proteome</keyword>
<comment type="similarity">
    <text evidence="1">Belongs to the leucine-binding protein family.</text>
</comment>
<dbReference type="InterPro" id="IPR028081">
    <property type="entry name" value="Leu-bd"/>
</dbReference>
<evidence type="ECO:0000256" key="1">
    <source>
        <dbReference type="ARBA" id="ARBA00010062"/>
    </source>
</evidence>
<organism evidence="4 5">
    <name type="scientific">Maridesulfovibrio ferrireducens</name>
    <dbReference type="NCBI Taxonomy" id="246191"/>
    <lineage>
        <taxon>Bacteria</taxon>
        <taxon>Pseudomonadati</taxon>
        <taxon>Thermodesulfobacteriota</taxon>
        <taxon>Desulfovibrionia</taxon>
        <taxon>Desulfovibrionales</taxon>
        <taxon>Desulfovibrionaceae</taxon>
        <taxon>Maridesulfovibrio</taxon>
    </lineage>
</organism>
<dbReference type="PANTHER" id="PTHR30483">
    <property type="entry name" value="LEUCINE-SPECIFIC-BINDING PROTEIN"/>
    <property type="match status" value="1"/>
</dbReference>
<sequence>MNIKKAAMISCPKIICLAFLCLTIMMVSFLGGCSSDKAKKISEFKVGVIAVTSGELFRRGTYIVTAVRYAADIVNAEGGVDISGVKHKVVLYPVDSGGSPEIATRMALRLIEKDKVSVIIGGASSSVALAVAEVCEKKKVPFITPVASTNKLTAFKYSFRVSYTNSVQAAAIATFVSESLNRESVAVLYGADNPYSVELATLFKNNYEKNGGIIAAFENYPEGAREYAEQLKKIIATHPKILFLPNNTKKVQLQARQARKLGFKGIFLGSDSWDSVDLLRNDAFKNSYFTDHWFPGLPIPGDAEFEADFKKKNGVEATELEALTYDAAMSLFAAVKYVHSANPATIHDGLVDMPPYAGVTGTFDYNNNGDPDKDVFISHIKNGRVVLSDTIYVE</sequence>
<dbReference type="STRING" id="246191.SAMN05660337_0125"/>
<protein>
    <submittedName>
        <fullName evidence="4">Branched-chain amino acid transport system substrate-binding protein</fullName>
    </submittedName>
</protein>
<accession>A0A1G9B213</accession>
<dbReference type="PROSITE" id="PS51257">
    <property type="entry name" value="PROKAR_LIPOPROTEIN"/>
    <property type="match status" value="1"/>
</dbReference>
<dbReference type="EMBL" id="FNGA01000001">
    <property type="protein sequence ID" value="SDK33631.1"/>
    <property type="molecule type" value="Genomic_DNA"/>
</dbReference>
<dbReference type="SUPFAM" id="SSF53822">
    <property type="entry name" value="Periplasmic binding protein-like I"/>
    <property type="match status" value="1"/>
</dbReference>
<dbReference type="CDD" id="cd06347">
    <property type="entry name" value="PBP1_ABC_LivK_ligand_binding-like"/>
    <property type="match status" value="1"/>
</dbReference>
<dbReference type="InterPro" id="IPR051010">
    <property type="entry name" value="BCAA_transport"/>
</dbReference>
<dbReference type="RefSeq" id="WP_244512161.1">
    <property type="nucleotide sequence ID" value="NZ_FNGA01000001.1"/>
</dbReference>